<reference evidence="2 3" key="1">
    <citation type="submission" date="2017-11" db="EMBL/GenBank/DDBJ databases">
        <title>Whole genome sequencing of Psychrobacter pocilloporae S6-60T(=JCM 31058T=LMG 29157T).</title>
        <authorList>
            <person name="Das S.K."/>
        </authorList>
    </citation>
    <scope>NUCLEOTIDE SEQUENCE [LARGE SCALE GENOMIC DNA]</scope>
    <source>
        <strain evidence="2 3">S6-60</strain>
    </source>
</reference>
<keyword evidence="3" id="KW-1185">Reference proteome</keyword>
<dbReference type="EMBL" id="PGFT01000001">
    <property type="protein sequence ID" value="MDH4903987.1"/>
    <property type="molecule type" value="Genomic_DNA"/>
</dbReference>
<gene>
    <name evidence="2" type="ORF">CUR83_02655</name>
</gene>
<protein>
    <submittedName>
        <fullName evidence="2">Uncharacterized protein</fullName>
    </submittedName>
</protein>
<name>A0ABT6IRW5_9GAMM</name>
<dbReference type="Proteomes" id="UP001243298">
    <property type="component" value="Unassembled WGS sequence"/>
</dbReference>
<comment type="caution">
    <text evidence="2">The sequence shown here is derived from an EMBL/GenBank/DDBJ whole genome shotgun (WGS) entry which is preliminary data.</text>
</comment>
<dbReference type="RefSeq" id="WP_071002332.1">
    <property type="nucleotide sequence ID" value="NZ_PGFT01000001.1"/>
</dbReference>
<sequence>MTTESKIGHWFLMSGLYTELSTTYLAIDKSISKNITVISPDLSKKFLIWLVHYRTEFDLYNKENLDKTLNIMGEAFLSQATNNNGQIKNLLAESEKNSYKEKTGLQNIQGNLLLKNIDQLNEVLEQIKSDSLKLNKKINHTYL</sequence>
<organism evidence="2 3">
    <name type="scientific">Psychrobacter pocilloporae</name>
    <dbReference type="NCBI Taxonomy" id="1775882"/>
    <lineage>
        <taxon>Bacteria</taxon>
        <taxon>Pseudomonadati</taxon>
        <taxon>Pseudomonadota</taxon>
        <taxon>Gammaproteobacteria</taxon>
        <taxon>Moraxellales</taxon>
        <taxon>Moraxellaceae</taxon>
        <taxon>Psychrobacter</taxon>
    </lineage>
</organism>
<proteinExistence type="predicted"/>
<evidence type="ECO:0000313" key="3">
    <source>
        <dbReference type="Proteomes" id="UP001243298"/>
    </source>
</evidence>
<evidence type="ECO:0000256" key="1">
    <source>
        <dbReference type="SAM" id="Coils"/>
    </source>
</evidence>
<feature type="coiled-coil region" evidence="1">
    <location>
        <begin position="77"/>
        <end position="137"/>
    </location>
</feature>
<keyword evidence="1" id="KW-0175">Coiled coil</keyword>
<evidence type="ECO:0000313" key="2">
    <source>
        <dbReference type="EMBL" id="MDH4903987.1"/>
    </source>
</evidence>
<accession>A0ABT6IRW5</accession>